<dbReference type="AlphaFoldDB" id="A0A7C4QQ38"/>
<feature type="transmembrane region" description="Helical" evidence="2">
    <location>
        <begin position="151"/>
        <end position="169"/>
    </location>
</feature>
<feature type="transmembrane region" description="Helical" evidence="2">
    <location>
        <begin position="69"/>
        <end position="88"/>
    </location>
</feature>
<sequence>MSPEERSSRGLQTLVLAAAWFSLAAHLGAVFADQPPWIPWVCWLTGGFILAGVSLWLNRKWDHLHDVPWLSPVGLALFLAPLAFEGGVRVFHAPRNPWEHVLMTAVLCVALGLAAASGLRSCQPLAMTAGLFVSIFAASLSGTAMTCIGSAGFAVMGVLWLAVTHWSSIARRLPRRSQRRYPLRAVALGGAILLCPLLALGVAQGDRFWSLAGWMPTSGGEGREDPTARRGVGDGAALVAGLDNIQSFGPIEDAPFRSSDDPSLYDLFDELYDEPVRKQRNIDRAISLPPETLRLAETQMAKSQQAHKEFSTARRSRSTASRLPRDLTSTALFYVKGRTPLHLRHEVFDLFDGVDWYPADPDPEERQPKLTMVRTGERSWLQVDRGYAPCEYLAPAEAHAVKIVHLQTNRLPLPLHWWGVHIDLLHEVDFFRWHGADLLEMKRERLPELTAIHYRSQTVDWRKLPRRSYWGRWQDPRCRELPLLPAMERVQQLAEAWAGELPHGWPQIQAIIERLRTDFIHDRDAKPPVDADCPVEHFLFESRRGPDYLFATAAAVLLRSLGYSTRLVGGFYAAPERYDTQRGHTPVTAADTHIWLEVYHVGRVWLTLEPTPGYEILGPPPTWGERLWHSLVSAARWLMSHALFLAFALALTFAAWRWRSAWLDALSLLWWQWCPARTIRRRILQTLRLVDFRLRLRHQPRPLTSAPADWYSRIDLPTDTARADLLHLARLADWAAFAPAQAVEPQQIHEVCCRAVHALPPLRPFASRK</sequence>
<accession>A0A7C4QQ38</accession>
<feature type="domain" description="Transglutaminase-like" evidence="3">
    <location>
        <begin position="539"/>
        <end position="612"/>
    </location>
</feature>
<dbReference type="Gene3D" id="3.10.620.30">
    <property type="match status" value="1"/>
</dbReference>
<dbReference type="SUPFAM" id="SSF54001">
    <property type="entry name" value="Cysteine proteinases"/>
    <property type="match status" value="1"/>
</dbReference>
<dbReference type="SMART" id="SM00460">
    <property type="entry name" value="TGc"/>
    <property type="match status" value="1"/>
</dbReference>
<keyword evidence="2" id="KW-0812">Transmembrane</keyword>
<feature type="transmembrane region" description="Helical" evidence="2">
    <location>
        <begin position="181"/>
        <end position="203"/>
    </location>
</feature>
<reference evidence="4" key="1">
    <citation type="journal article" date="2020" name="mSystems">
        <title>Genome- and Community-Level Interaction Insights into Carbon Utilization and Element Cycling Functions of Hydrothermarchaeota in Hydrothermal Sediment.</title>
        <authorList>
            <person name="Zhou Z."/>
            <person name="Liu Y."/>
            <person name="Xu W."/>
            <person name="Pan J."/>
            <person name="Luo Z.H."/>
            <person name="Li M."/>
        </authorList>
    </citation>
    <scope>NUCLEOTIDE SEQUENCE [LARGE SCALE GENOMIC DNA]</scope>
    <source>
        <strain evidence="4">SpSt-508</strain>
    </source>
</reference>
<evidence type="ECO:0000259" key="3">
    <source>
        <dbReference type="SMART" id="SM00460"/>
    </source>
</evidence>
<feature type="transmembrane region" description="Helical" evidence="2">
    <location>
        <begin position="12"/>
        <end position="31"/>
    </location>
</feature>
<feature type="region of interest" description="Disordered" evidence="1">
    <location>
        <begin position="303"/>
        <end position="322"/>
    </location>
</feature>
<dbReference type="PANTHER" id="PTHR42736:SF1">
    <property type="entry name" value="PROTEIN-GLUTAMINE GAMMA-GLUTAMYLTRANSFERASE"/>
    <property type="match status" value="1"/>
</dbReference>
<dbReference type="InterPro" id="IPR052901">
    <property type="entry name" value="Bact_TGase-like"/>
</dbReference>
<dbReference type="EMBL" id="DSVQ01000007">
    <property type="protein sequence ID" value="HGT38389.1"/>
    <property type="molecule type" value="Genomic_DNA"/>
</dbReference>
<evidence type="ECO:0000313" key="4">
    <source>
        <dbReference type="EMBL" id="HGT38389.1"/>
    </source>
</evidence>
<feature type="transmembrane region" description="Helical" evidence="2">
    <location>
        <begin position="37"/>
        <end position="57"/>
    </location>
</feature>
<keyword evidence="2" id="KW-1133">Transmembrane helix</keyword>
<dbReference type="PANTHER" id="PTHR42736">
    <property type="entry name" value="PROTEIN-GLUTAMINE GAMMA-GLUTAMYLTRANSFERASE"/>
    <property type="match status" value="1"/>
</dbReference>
<gene>
    <name evidence="4" type="ORF">ENS64_03885</name>
</gene>
<feature type="transmembrane region" description="Helical" evidence="2">
    <location>
        <begin position="100"/>
        <end position="119"/>
    </location>
</feature>
<dbReference type="InterPro" id="IPR038765">
    <property type="entry name" value="Papain-like_cys_pep_sf"/>
</dbReference>
<proteinExistence type="predicted"/>
<keyword evidence="2" id="KW-0472">Membrane</keyword>
<organism evidence="4">
    <name type="scientific">Schlesneria paludicola</name>
    <dbReference type="NCBI Taxonomy" id="360056"/>
    <lineage>
        <taxon>Bacteria</taxon>
        <taxon>Pseudomonadati</taxon>
        <taxon>Planctomycetota</taxon>
        <taxon>Planctomycetia</taxon>
        <taxon>Planctomycetales</taxon>
        <taxon>Planctomycetaceae</taxon>
        <taxon>Schlesneria</taxon>
    </lineage>
</organism>
<dbReference type="Pfam" id="PF01841">
    <property type="entry name" value="Transglut_core"/>
    <property type="match status" value="1"/>
</dbReference>
<protein>
    <recommendedName>
        <fullName evidence="3">Transglutaminase-like domain-containing protein</fullName>
    </recommendedName>
</protein>
<evidence type="ECO:0000256" key="1">
    <source>
        <dbReference type="SAM" id="MobiDB-lite"/>
    </source>
</evidence>
<comment type="caution">
    <text evidence="4">The sequence shown here is derived from an EMBL/GenBank/DDBJ whole genome shotgun (WGS) entry which is preliminary data.</text>
</comment>
<evidence type="ECO:0000256" key="2">
    <source>
        <dbReference type="SAM" id="Phobius"/>
    </source>
</evidence>
<name>A0A7C4QQ38_9PLAN</name>
<dbReference type="InterPro" id="IPR002931">
    <property type="entry name" value="Transglutaminase-like"/>
</dbReference>